<proteinExistence type="predicted"/>
<gene>
    <name evidence="2" type="ORF">DPMN_065081</name>
</gene>
<dbReference type="AlphaFoldDB" id="A0A9D4CET9"/>
<sequence>MFIIVLSASSSWLGSSSTASAYRWPIKSLMMSSSSMFSVAGMSMSMSTNWSMVVVQRAAAWLTRGVSSSATSSSSSSTGVSDGSLTGTRPARL</sequence>
<accession>A0A9D4CET9</accession>
<evidence type="ECO:0000256" key="1">
    <source>
        <dbReference type="SAM" id="MobiDB-lite"/>
    </source>
</evidence>
<reference evidence="2" key="1">
    <citation type="journal article" date="2019" name="bioRxiv">
        <title>The Genome of the Zebra Mussel, Dreissena polymorpha: A Resource for Invasive Species Research.</title>
        <authorList>
            <person name="McCartney M.A."/>
            <person name="Auch B."/>
            <person name="Kono T."/>
            <person name="Mallez S."/>
            <person name="Zhang Y."/>
            <person name="Obille A."/>
            <person name="Becker A."/>
            <person name="Abrahante J.E."/>
            <person name="Garbe J."/>
            <person name="Badalamenti J.P."/>
            <person name="Herman A."/>
            <person name="Mangelson H."/>
            <person name="Liachko I."/>
            <person name="Sullivan S."/>
            <person name="Sone E.D."/>
            <person name="Koren S."/>
            <person name="Silverstein K.A.T."/>
            <person name="Beckman K.B."/>
            <person name="Gohl D.M."/>
        </authorList>
    </citation>
    <scope>NUCLEOTIDE SEQUENCE</scope>
    <source>
        <strain evidence="2">Duluth1</strain>
        <tissue evidence="2">Whole animal</tissue>
    </source>
</reference>
<keyword evidence="3" id="KW-1185">Reference proteome</keyword>
<reference evidence="2" key="2">
    <citation type="submission" date="2020-11" db="EMBL/GenBank/DDBJ databases">
        <authorList>
            <person name="McCartney M.A."/>
            <person name="Auch B."/>
            <person name="Kono T."/>
            <person name="Mallez S."/>
            <person name="Becker A."/>
            <person name="Gohl D.M."/>
            <person name="Silverstein K.A.T."/>
            <person name="Koren S."/>
            <person name="Bechman K.B."/>
            <person name="Herman A."/>
            <person name="Abrahante J.E."/>
            <person name="Garbe J."/>
        </authorList>
    </citation>
    <scope>NUCLEOTIDE SEQUENCE</scope>
    <source>
        <strain evidence="2">Duluth1</strain>
        <tissue evidence="2">Whole animal</tissue>
    </source>
</reference>
<dbReference type="Proteomes" id="UP000828390">
    <property type="component" value="Unassembled WGS sequence"/>
</dbReference>
<dbReference type="EMBL" id="JAIWYP010000013">
    <property type="protein sequence ID" value="KAH3722128.1"/>
    <property type="molecule type" value="Genomic_DNA"/>
</dbReference>
<evidence type="ECO:0000313" key="2">
    <source>
        <dbReference type="EMBL" id="KAH3722128.1"/>
    </source>
</evidence>
<name>A0A9D4CET9_DREPO</name>
<feature type="region of interest" description="Disordered" evidence="1">
    <location>
        <begin position="68"/>
        <end position="93"/>
    </location>
</feature>
<evidence type="ECO:0000313" key="3">
    <source>
        <dbReference type="Proteomes" id="UP000828390"/>
    </source>
</evidence>
<protein>
    <submittedName>
        <fullName evidence="2">Uncharacterized protein</fullName>
    </submittedName>
</protein>
<comment type="caution">
    <text evidence="2">The sequence shown here is derived from an EMBL/GenBank/DDBJ whole genome shotgun (WGS) entry which is preliminary data.</text>
</comment>
<organism evidence="2 3">
    <name type="scientific">Dreissena polymorpha</name>
    <name type="common">Zebra mussel</name>
    <name type="synonym">Mytilus polymorpha</name>
    <dbReference type="NCBI Taxonomy" id="45954"/>
    <lineage>
        <taxon>Eukaryota</taxon>
        <taxon>Metazoa</taxon>
        <taxon>Spiralia</taxon>
        <taxon>Lophotrochozoa</taxon>
        <taxon>Mollusca</taxon>
        <taxon>Bivalvia</taxon>
        <taxon>Autobranchia</taxon>
        <taxon>Heteroconchia</taxon>
        <taxon>Euheterodonta</taxon>
        <taxon>Imparidentia</taxon>
        <taxon>Neoheterodontei</taxon>
        <taxon>Myida</taxon>
        <taxon>Dreissenoidea</taxon>
        <taxon>Dreissenidae</taxon>
        <taxon>Dreissena</taxon>
    </lineage>
</organism>